<gene>
    <name evidence="3" type="ORF">GCM10010502_54470</name>
    <name evidence="4" type="ORF">HS99_0004850</name>
</gene>
<protein>
    <recommendedName>
        <fullName evidence="7">Maleylpyruvate isomerase family mycothiol-dependent enzyme</fullName>
    </recommendedName>
</protein>
<dbReference type="GeneID" id="97488429"/>
<dbReference type="GO" id="GO:0046872">
    <property type="term" value="F:metal ion binding"/>
    <property type="evidence" value="ECO:0007669"/>
    <property type="project" value="InterPro"/>
</dbReference>
<dbReference type="OrthoDB" id="3671213at2"/>
<dbReference type="EMBL" id="BMUB01000015">
    <property type="protein sequence ID" value="GGU93921.1"/>
    <property type="molecule type" value="Genomic_DNA"/>
</dbReference>
<dbReference type="PANTHER" id="PTHR40758:SF1">
    <property type="entry name" value="CONSERVED PROTEIN"/>
    <property type="match status" value="1"/>
</dbReference>
<evidence type="ECO:0000259" key="2">
    <source>
        <dbReference type="Pfam" id="PF11716"/>
    </source>
</evidence>
<feature type="domain" description="Mycothiol-dependent maleylpyruvate isomerase metal-binding" evidence="2">
    <location>
        <begin position="12"/>
        <end position="141"/>
    </location>
</feature>
<dbReference type="NCBIfam" id="TIGR03083">
    <property type="entry name" value="maleylpyruvate isomerase family mycothiol-dependent enzyme"/>
    <property type="match status" value="1"/>
</dbReference>
<feature type="domain" description="MDMPI C-terminal" evidence="1">
    <location>
        <begin position="155"/>
        <end position="249"/>
    </location>
</feature>
<dbReference type="InterPro" id="IPR024344">
    <property type="entry name" value="MDMPI_metal-binding"/>
</dbReference>
<keyword evidence="5" id="KW-1185">Reference proteome</keyword>
<evidence type="ECO:0000313" key="5">
    <source>
        <dbReference type="Proteomes" id="UP000037395"/>
    </source>
</evidence>
<dbReference type="AlphaFoldDB" id="A0A1E7N8X5"/>
<dbReference type="Proteomes" id="UP000037395">
    <property type="component" value="Unassembled WGS sequence"/>
</dbReference>
<dbReference type="SUPFAM" id="SSF109854">
    <property type="entry name" value="DinB/YfiT-like putative metalloenzymes"/>
    <property type="match status" value="1"/>
</dbReference>
<dbReference type="InterPro" id="IPR034660">
    <property type="entry name" value="DinB/YfiT-like"/>
</dbReference>
<dbReference type="InterPro" id="IPR017517">
    <property type="entry name" value="Maleyloyr_isom"/>
</dbReference>
<evidence type="ECO:0008006" key="7">
    <source>
        <dbReference type="Google" id="ProtNLM"/>
    </source>
</evidence>
<evidence type="ECO:0000313" key="6">
    <source>
        <dbReference type="Proteomes" id="UP000610124"/>
    </source>
</evidence>
<comment type="caution">
    <text evidence="4">The sequence shown here is derived from an EMBL/GenBank/DDBJ whole genome shotgun (WGS) entry which is preliminary data.</text>
</comment>
<dbReference type="Pfam" id="PF11716">
    <property type="entry name" value="MDMPI_N"/>
    <property type="match status" value="1"/>
</dbReference>
<reference evidence="5" key="3">
    <citation type="submission" date="2016-08" db="EMBL/GenBank/DDBJ databases">
        <title>Sequencing, assembly and comparative genomics of S. aureofaciens ATCC 10762.</title>
        <authorList>
            <person name="Gradnigo J.S."/>
            <person name="Johnson N."/>
            <person name="Somerville G.A."/>
        </authorList>
    </citation>
    <scope>NUCLEOTIDE SEQUENCE [LARGE SCALE GENOMIC DNA]</scope>
    <source>
        <strain evidence="5">ATCC 10762 / DSM 40127 / CCM 3239 / JCM 4008 / LMG 5968 / NBRC 12843 / NCIMB 8234 / A-377</strain>
    </source>
</reference>
<dbReference type="KEGG" id="kau:B6264_24140"/>
<dbReference type="RefSeq" id="WP_030555668.1">
    <property type="nucleotide sequence ID" value="NZ_BMUB01000015.1"/>
</dbReference>
<reference evidence="3 6" key="1">
    <citation type="journal article" date="2014" name="Int. J. Syst. Evol. Microbiol.">
        <title>Complete genome sequence of Corynebacterium casei LMG S-19264T (=DSM 44701T), isolated from a smear-ripened cheese.</title>
        <authorList>
            <consortium name="US DOE Joint Genome Institute (JGI-PGF)"/>
            <person name="Walter F."/>
            <person name="Albersmeier A."/>
            <person name="Kalinowski J."/>
            <person name="Ruckert C."/>
        </authorList>
    </citation>
    <scope>NUCLEOTIDE SEQUENCE [LARGE SCALE GENOMIC DNA]</scope>
    <source>
        <strain evidence="3 6">JCM 4434</strain>
    </source>
</reference>
<dbReference type="PANTHER" id="PTHR40758">
    <property type="entry name" value="CONSERVED PROTEIN"/>
    <property type="match status" value="1"/>
</dbReference>
<dbReference type="Proteomes" id="UP000610124">
    <property type="component" value="Unassembled WGS sequence"/>
</dbReference>
<accession>A0A1E7N8X5</accession>
<name>A0A1E7N8X5_KITAU</name>
<dbReference type="EMBL" id="JPRF03000021">
    <property type="protein sequence ID" value="OEV37150.1"/>
    <property type="molecule type" value="Genomic_DNA"/>
</dbReference>
<evidence type="ECO:0000313" key="3">
    <source>
        <dbReference type="EMBL" id="GGU93921.1"/>
    </source>
</evidence>
<dbReference type="Pfam" id="PF07398">
    <property type="entry name" value="MDMPI_C"/>
    <property type="match status" value="1"/>
</dbReference>
<dbReference type="GO" id="GO:0005886">
    <property type="term" value="C:plasma membrane"/>
    <property type="evidence" value="ECO:0007669"/>
    <property type="project" value="TreeGrafter"/>
</dbReference>
<accession>A0A8H9HYN3</accession>
<sequence>MTEHLHFSTLLRMIDERSAAFRAAVAEAPSLDADVPSCPGWTLYDLANHLSEGDRFWAYIVLNTAPGDERPSKDGLAAPKEREALITWLADSTEQLLTALREAGPDRGCWAWWEPLASPHTVAAVARRRVPESLIHTYDAQLASGTPQELPTTEAVDAIEEFLATVCTVTVPWPDEPATMDYHAAEAGSWRQTVDAAGSRFTRLSAAEAAESKPTAAIYGTASEMALLMYMRIPAESLRMEGDADLLQRLQNWG</sequence>
<reference evidence="3" key="5">
    <citation type="submission" date="2020-09" db="EMBL/GenBank/DDBJ databases">
        <authorList>
            <person name="Sun Q."/>
            <person name="Ohkuma M."/>
        </authorList>
    </citation>
    <scope>NUCLEOTIDE SEQUENCE</scope>
    <source>
        <strain evidence="3">JCM 4434</strain>
    </source>
</reference>
<evidence type="ECO:0000259" key="1">
    <source>
        <dbReference type="Pfam" id="PF07398"/>
    </source>
</evidence>
<reference evidence="4" key="4">
    <citation type="submission" date="2016-08" db="EMBL/GenBank/DDBJ databases">
        <title>Sequencing, Assembly and Comparative Genomics of S. aureofaciens ATCC 10762.</title>
        <authorList>
            <person name="Gradnigo J.S."/>
            <person name="Johnson N."/>
            <person name="Somerville G.A."/>
        </authorList>
    </citation>
    <scope>NUCLEOTIDE SEQUENCE [LARGE SCALE GENOMIC DNA]</scope>
    <source>
        <strain evidence="4">ATCC 10762</strain>
    </source>
</reference>
<evidence type="ECO:0000313" key="4">
    <source>
        <dbReference type="EMBL" id="OEV37150.1"/>
    </source>
</evidence>
<dbReference type="InterPro" id="IPR010872">
    <property type="entry name" value="MDMPI_C-term_domain"/>
</dbReference>
<proteinExistence type="predicted"/>
<organism evidence="4 5">
    <name type="scientific">Kitasatospora aureofaciens</name>
    <name type="common">Streptomyces aureofaciens</name>
    <dbReference type="NCBI Taxonomy" id="1894"/>
    <lineage>
        <taxon>Bacteria</taxon>
        <taxon>Bacillati</taxon>
        <taxon>Actinomycetota</taxon>
        <taxon>Actinomycetes</taxon>
        <taxon>Kitasatosporales</taxon>
        <taxon>Streptomycetaceae</taxon>
        <taxon>Kitasatospora</taxon>
    </lineage>
</organism>
<reference evidence="4 5" key="2">
    <citation type="submission" date="2014-07" db="EMBL/GenBank/DDBJ databases">
        <authorList>
            <person name="Zhang J.E."/>
            <person name="Yang H."/>
            <person name="Guo J."/>
            <person name="Deng Z."/>
            <person name="Luo H."/>
            <person name="Luo M."/>
            <person name="Zhao B."/>
        </authorList>
    </citation>
    <scope>NUCLEOTIDE SEQUENCE [LARGE SCALE GENOMIC DNA]</scope>
    <source>
        <strain evidence="4">ATCC 10762</strain>
        <strain evidence="5">ATCC 10762 / DSM 40127 / CCM 3239 / JCM 4008 / LMG 5968 / NBRC 12843 / NCIMB 8234 / A-377</strain>
    </source>
</reference>
<dbReference type="Gene3D" id="1.20.120.450">
    <property type="entry name" value="dinb family like domain"/>
    <property type="match status" value="1"/>
</dbReference>